<gene>
    <name evidence="1" type="ORF">H0H81_004235</name>
</gene>
<dbReference type="OrthoDB" id="2788229at2759"/>
<dbReference type="AlphaFoldDB" id="A0A9P7FSX5"/>
<organism evidence="1 2">
    <name type="scientific">Sphagnurus paluster</name>
    <dbReference type="NCBI Taxonomy" id="117069"/>
    <lineage>
        <taxon>Eukaryota</taxon>
        <taxon>Fungi</taxon>
        <taxon>Dikarya</taxon>
        <taxon>Basidiomycota</taxon>
        <taxon>Agaricomycotina</taxon>
        <taxon>Agaricomycetes</taxon>
        <taxon>Agaricomycetidae</taxon>
        <taxon>Agaricales</taxon>
        <taxon>Tricholomatineae</taxon>
        <taxon>Lyophyllaceae</taxon>
        <taxon>Sphagnurus</taxon>
    </lineage>
</organism>
<reference evidence="1" key="2">
    <citation type="submission" date="2021-10" db="EMBL/GenBank/DDBJ databases">
        <title>Phylogenomics reveals ancestral predisposition of the termite-cultivated fungus Termitomyces towards a domesticated lifestyle.</title>
        <authorList>
            <person name="Auxier B."/>
            <person name="Grum-Grzhimaylo A."/>
            <person name="Cardenas M.E."/>
            <person name="Lodge J.D."/>
            <person name="Laessoe T."/>
            <person name="Pedersen O."/>
            <person name="Smith M.E."/>
            <person name="Kuyper T.W."/>
            <person name="Franco-Molano E.A."/>
            <person name="Baroni T.J."/>
            <person name="Aanen D.K."/>
        </authorList>
    </citation>
    <scope>NUCLEOTIDE SEQUENCE</scope>
    <source>
        <strain evidence="1">D49</strain>
    </source>
</reference>
<reference evidence="1" key="1">
    <citation type="submission" date="2021-02" db="EMBL/GenBank/DDBJ databases">
        <authorList>
            <person name="Nieuwenhuis M."/>
            <person name="Van De Peppel L.J.J."/>
        </authorList>
    </citation>
    <scope>NUCLEOTIDE SEQUENCE</scope>
    <source>
        <strain evidence="1">D49</strain>
    </source>
</reference>
<dbReference type="EMBL" id="JABCKI010005822">
    <property type="protein sequence ID" value="KAG5637538.1"/>
    <property type="molecule type" value="Genomic_DNA"/>
</dbReference>
<comment type="caution">
    <text evidence="1">The sequence shown here is derived from an EMBL/GenBank/DDBJ whole genome shotgun (WGS) entry which is preliminary data.</text>
</comment>
<keyword evidence="2" id="KW-1185">Reference proteome</keyword>
<sequence length="397" mass="44549">MDIPQDIINLITDEFRDDLKTLRECALTSLSFLASCRRHIFASTTLASPRSCDQLCSVFSSSPETIRLVRRLSIVDHGWVYSSPTFPLVARHIGTCGSLEALSLRTTMHRFMFPHSTSIKVLLQSTPLRNISIDGIALCSFPVELLKVMTSPSLRHVTFTAECSFSRCSLNSICLNESPSWGSTAPPHLLELQSSQRELLVEYLHGNLEKLRTLRMTARNDVLREIMHLMEASYNKITSLRWKDEIVPNASSKEYGHQGTTNAIPVSLPRNLRLLVFEFHSIATLFAQLMKPLCEGGLPCHTELLVIVTTLNLMTLGSESVEKIDAVFAATTRDRKRYPYFRGVYWAQLTHPSKPHDVVGMALPMLRATGQLKVISGSRFDIDVALLELESAFQGRD</sequence>
<evidence type="ECO:0000313" key="2">
    <source>
        <dbReference type="Proteomes" id="UP000717328"/>
    </source>
</evidence>
<protein>
    <submittedName>
        <fullName evidence="1">Uncharacterized protein</fullName>
    </submittedName>
</protein>
<evidence type="ECO:0000313" key="1">
    <source>
        <dbReference type="EMBL" id="KAG5637538.1"/>
    </source>
</evidence>
<proteinExistence type="predicted"/>
<dbReference type="Proteomes" id="UP000717328">
    <property type="component" value="Unassembled WGS sequence"/>
</dbReference>
<name>A0A9P7FSX5_9AGAR</name>
<accession>A0A9P7FSX5</accession>